<sequence>MHKFTKILVDLMRKAGWDLDLAANSVHSDVDYVKGGHNRYAFLSYVCLVMFKGFNLEGFGLESEGEVSCNRFGLDSVKSNSALKQLLEHVSSNPMELLSTNPTCEFSRFCEKKYQELMHPAMESSIFSNLDQNEVVLNSWRSLGKFYESFVNMASSVWTLHKLAFSFDPVVDIFQVERGVDFSMVYMEDVTRRCTVPNKTRLKVGFTVVPGFKIGRTVIQSQVYLCA</sequence>
<dbReference type="AlphaFoldDB" id="A0A9Q0PD48"/>
<reference evidence="2" key="2">
    <citation type="journal article" date="2023" name="Int. J. Mol. Sci.">
        <title>De Novo Assembly and Annotation of 11 Diverse Shrub Willow (Salix) Genomes Reveals Novel Gene Organization in Sex-Linked Regions.</title>
        <authorList>
            <person name="Hyden B."/>
            <person name="Feng K."/>
            <person name="Yates T.B."/>
            <person name="Jawdy S."/>
            <person name="Cereghino C."/>
            <person name="Smart L.B."/>
            <person name="Muchero W."/>
        </authorList>
    </citation>
    <scope>NUCLEOTIDE SEQUENCE</scope>
    <source>
        <tissue evidence="2">Shoot tip</tissue>
    </source>
</reference>
<gene>
    <name evidence="2" type="ORF">OIU79_015985</name>
</gene>
<dbReference type="InterPro" id="IPR056813">
    <property type="entry name" value="GIL1_IRKI_C"/>
</dbReference>
<evidence type="ECO:0000313" key="3">
    <source>
        <dbReference type="Proteomes" id="UP001151532"/>
    </source>
</evidence>
<dbReference type="InterPro" id="IPR040225">
    <property type="entry name" value="GIL1-like"/>
</dbReference>
<keyword evidence="3" id="KW-1185">Reference proteome</keyword>
<evidence type="ECO:0000313" key="2">
    <source>
        <dbReference type="EMBL" id="KAJ6686098.1"/>
    </source>
</evidence>
<evidence type="ECO:0000259" key="1">
    <source>
        <dbReference type="Pfam" id="PF24994"/>
    </source>
</evidence>
<dbReference type="PANTHER" id="PTHR31161">
    <property type="entry name" value="PROTEIN GRAVITROPIC IN THE LIGHT 1"/>
    <property type="match status" value="1"/>
</dbReference>
<dbReference type="EMBL" id="JAPFFK010000019">
    <property type="protein sequence ID" value="KAJ6686098.1"/>
    <property type="molecule type" value="Genomic_DNA"/>
</dbReference>
<dbReference type="Proteomes" id="UP001151532">
    <property type="component" value="Chromosome 2"/>
</dbReference>
<proteinExistence type="predicted"/>
<reference evidence="2" key="1">
    <citation type="submission" date="2022-11" db="EMBL/GenBank/DDBJ databases">
        <authorList>
            <person name="Hyden B.L."/>
            <person name="Feng K."/>
            <person name="Yates T."/>
            <person name="Jawdy S."/>
            <person name="Smart L.B."/>
            <person name="Muchero W."/>
        </authorList>
    </citation>
    <scope>NUCLEOTIDE SEQUENCE</scope>
    <source>
        <tissue evidence="2">Shoot tip</tissue>
    </source>
</reference>
<name>A0A9Q0PD48_SALPP</name>
<protein>
    <recommendedName>
        <fullName evidence="1">GIL1/IRKI C-terminal domain-containing protein</fullName>
    </recommendedName>
</protein>
<feature type="domain" description="GIL1/IRKI C-terminal" evidence="1">
    <location>
        <begin position="173"/>
        <end position="224"/>
    </location>
</feature>
<accession>A0A9Q0PD48</accession>
<dbReference type="GO" id="GO:0009639">
    <property type="term" value="P:response to red or far red light"/>
    <property type="evidence" value="ECO:0007669"/>
    <property type="project" value="InterPro"/>
</dbReference>
<dbReference type="OrthoDB" id="1915848at2759"/>
<organism evidence="2 3">
    <name type="scientific">Salix purpurea</name>
    <name type="common">Purple osier willow</name>
    <dbReference type="NCBI Taxonomy" id="77065"/>
    <lineage>
        <taxon>Eukaryota</taxon>
        <taxon>Viridiplantae</taxon>
        <taxon>Streptophyta</taxon>
        <taxon>Embryophyta</taxon>
        <taxon>Tracheophyta</taxon>
        <taxon>Spermatophyta</taxon>
        <taxon>Magnoliopsida</taxon>
        <taxon>eudicotyledons</taxon>
        <taxon>Gunneridae</taxon>
        <taxon>Pentapetalae</taxon>
        <taxon>rosids</taxon>
        <taxon>fabids</taxon>
        <taxon>Malpighiales</taxon>
        <taxon>Salicaceae</taxon>
        <taxon>Saliceae</taxon>
        <taxon>Salix</taxon>
    </lineage>
</organism>
<comment type="caution">
    <text evidence="2">The sequence shown here is derived from an EMBL/GenBank/DDBJ whole genome shotgun (WGS) entry which is preliminary data.</text>
</comment>
<dbReference type="GO" id="GO:0009959">
    <property type="term" value="P:negative gravitropism"/>
    <property type="evidence" value="ECO:0007669"/>
    <property type="project" value="InterPro"/>
</dbReference>
<dbReference type="Pfam" id="PF24994">
    <property type="entry name" value="GIL1_IRKI_C"/>
    <property type="match status" value="1"/>
</dbReference>